<dbReference type="Proteomes" id="UP001163046">
    <property type="component" value="Unassembled WGS sequence"/>
</dbReference>
<organism evidence="5 6">
    <name type="scientific">Desmophyllum pertusum</name>
    <dbReference type="NCBI Taxonomy" id="174260"/>
    <lineage>
        <taxon>Eukaryota</taxon>
        <taxon>Metazoa</taxon>
        <taxon>Cnidaria</taxon>
        <taxon>Anthozoa</taxon>
        <taxon>Hexacorallia</taxon>
        <taxon>Scleractinia</taxon>
        <taxon>Caryophylliina</taxon>
        <taxon>Caryophylliidae</taxon>
        <taxon>Desmophyllum</taxon>
    </lineage>
</organism>
<dbReference type="Gene3D" id="2.60.40.3210">
    <property type="entry name" value="Zona pellucida, ZP-N domain"/>
    <property type="match status" value="1"/>
</dbReference>
<sequence length="253" mass="28648">MKTSIVKMRLTLTFFVVIALRIEISSQNLNSYGDHDDKCTIHASDDYQTTLEVDYKNYNSKACGAVVKCHPNEMSISLPKSLLASVDREDLRLLDPNCTATENSTHFVLTTTLIGCGTSSRHTESSVVYSNMVRQVPPPTAVITRAPEVQISFSCHYSKYGWASTGAIRSGERKDIRKAASEEFESNKDPYWNNRFLFYRRNPTCPTESIAYASERQHDEKEGRNNRAGEKIKIKIQRREFNIAFSIVLQSSS</sequence>
<evidence type="ECO:0000259" key="4">
    <source>
        <dbReference type="PROSITE" id="PS51034"/>
    </source>
</evidence>
<dbReference type="EMBL" id="MU825421">
    <property type="protein sequence ID" value="KAJ7390060.1"/>
    <property type="molecule type" value="Genomic_DNA"/>
</dbReference>
<evidence type="ECO:0000256" key="2">
    <source>
        <dbReference type="ARBA" id="ARBA00023157"/>
    </source>
</evidence>
<feature type="chain" id="PRO_5040936431" description="ZP domain-containing protein" evidence="3">
    <location>
        <begin position="27"/>
        <end position="253"/>
    </location>
</feature>
<dbReference type="InterPro" id="IPR001507">
    <property type="entry name" value="ZP_dom"/>
</dbReference>
<feature type="signal peptide" evidence="3">
    <location>
        <begin position="1"/>
        <end position="26"/>
    </location>
</feature>
<comment type="caution">
    <text evidence="5">The sequence shown here is derived from an EMBL/GenBank/DDBJ whole genome shotgun (WGS) entry which is preliminary data.</text>
</comment>
<dbReference type="PANTHER" id="PTHR14002">
    <property type="entry name" value="ENDOGLIN/TGF-BETA RECEPTOR TYPE III"/>
    <property type="match status" value="1"/>
</dbReference>
<evidence type="ECO:0000256" key="3">
    <source>
        <dbReference type="SAM" id="SignalP"/>
    </source>
</evidence>
<reference evidence="5" key="1">
    <citation type="submission" date="2023-01" db="EMBL/GenBank/DDBJ databases">
        <title>Genome assembly of the deep-sea coral Lophelia pertusa.</title>
        <authorList>
            <person name="Herrera S."/>
            <person name="Cordes E."/>
        </authorList>
    </citation>
    <scope>NUCLEOTIDE SEQUENCE</scope>
    <source>
        <strain evidence="5">USNM1676648</strain>
        <tissue evidence="5">Polyp</tissue>
    </source>
</reference>
<dbReference type="AlphaFoldDB" id="A0A9X0D7V9"/>
<keyword evidence="2" id="KW-1015">Disulfide bond</keyword>
<keyword evidence="1 3" id="KW-0732">Signal</keyword>
<gene>
    <name evidence="5" type="ORF">OS493_027585</name>
</gene>
<protein>
    <recommendedName>
        <fullName evidence="4">ZP domain-containing protein</fullName>
    </recommendedName>
</protein>
<dbReference type="OrthoDB" id="10063988at2759"/>
<dbReference type="PROSITE" id="PS51034">
    <property type="entry name" value="ZP_2"/>
    <property type="match status" value="1"/>
</dbReference>
<dbReference type="Pfam" id="PF23344">
    <property type="entry name" value="ZP-N"/>
    <property type="match status" value="1"/>
</dbReference>
<accession>A0A9X0D7V9</accession>
<feature type="domain" description="ZP" evidence="4">
    <location>
        <begin position="68"/>
        <end position="253"/>
    </location>
</feature>
<evidence type="ECO:0000313" key="6">
    <source>
        <dbReference type="Proteomes" id="UP001163046"/>
    </source>
</evidence>
<dbReference type="PANTHER" id="PTHR14002:SF43">
    <property type="entry name" value="DELTA-LIKE PROTEIN"/>
    <property type="match status" value="1"/>
</dbReference>
<keyword evidence="6" id="KW-1185">Reference proteome</keyword>
<dbReference type="InterPro" id="IPR055356">
    <property type="entry name" value="ZP-N"/>
</dbReference>
<name>A0A9X0D7V9_9CNID</name>
<proteinExistence type="predicted"/>
<evidence type="ECO:0000256" key="1">
    <source>
        <dbReference type="ARBA" id="ARBA00022729"/>
    </source>
</evidence>
<evidence type="ECO:0000313" key="5">
    <source>
        <dbReference type="EMBL" id="KAJ7390060.1"/>
    </source>
</evidence>